<organism evidence="1">
    <name type="scientific">marine metagenome</name>
    <dbReference type="NCBI Taxonomy" id="408172"/>
    <lineage>
        <taxon>unclassified sequences</taxon>
        <taxon>metagenomes</taxon>
        <taxon>ecological metagenomes</taxon>
    </lineage>
</organism>
<evidence type="ECO:0000313" key="1">
    <source>
        <dbReference type="EMBL" id="SVC63744.1"/>
    </source>
</evidence>
<dbReference type="EMBL" id="UINC01102263">
    <property type="protein sequence ID" value="SVC63744.1"/>
    <property type="molecule type" value="Genomic_DNA"/>
</dbReference>
<accession>A0A382NRD8</accession>
<proteinExistence type="predicted"/>
<name>A0A382NRD8_9ZZZZ</name>
<dbReference type="AlphaFoldDB" id="A0A382NRD8"/>
<reference evidence="1" key="1">
    <citation type="submission" date="2018-05" db="EMBL/GenBank/DDBJ databases">
        <authorList>
            <person name="Lanie J.A."/>
            <person name="Ng W.-L."/>
            <person name="Kazmierczak K.M."/>
            <person name="Andrzejewski T.M."/>
            <person name="Davidsen T.M."/>
            <person name="Wayne K.J."/>
            <person name="Tettelin H."/>
            <person name="Glass J.I."/>
            <person name="Rusch D."/>
            <person name="Podicherti R."/>
            <person name="Tsui H.-C.T."/>
            <person name="Winkler M.E."/>
        </authorList>
    </citation>
    <scope>NUCLEOTIDE SEQUENCE</scope>
</reference>
<gene>
    <name evidence="1" type="ORF">METZ01_LOCUS316598</name>
</gene>
<protein>
    <submittedName>
        <fullName evidence="1">Uncharacterized protein</fullName>
    </submittedName>
</protein>
<sequence length="56" mass="6552">MTNLEYEAIEILRSGEPLPVDIYIHLNNSGIDPDYLINLFKKEEQLEPTYKELKSN</sequence>